<reference evidence="4 5" key="1">
    <citation type="submission" date="2024-06" db="EMBL/GenBank/DDBJ databases">
        <title>Complete genome of Phlyctema vagabunda strain 19-DSS-EL-015.</title>
        <authorList>
            <person name="Fiorenzani C."/>
        </authorList>
    </citation>
    <scope>NUCLEOTIDE SEQUENCE [LARGE SCALE GENOMIC DNA]</scope>
    <source>
        <strain evidence="4 5">19-DSS-EL-015</strain>
    </source>
</reference>
<dbReference type="InterPro" id="IPR024986">
    <property type="entry name" value="Nipped-B_C"/>
</dbReference>
<keyword evidence="1" id="KW-0131">Cell cycle</keyword>
<evidence type="ECO:0000313" key="4">
    <source>
        <dbReference type="EMBL" id="KAL3418501.1"/>
    </source>
</evidence>
<dbReference type="SUPFAM" id="SSF48371">
    <property type="entry name" value="ARM repeat"/>
    <property type="match status" value="1"/>
</dbReference>
<proteinExistence type="inferred from homology"/>
<evidence type="ECO:0000256" key="1">
    <source>
        <dbReference type="RuleBase" id="RU364107"/>
    </source>
</evidence>
<comment type="caution">
    <text evidence="4">The sequence shown here is derived from an EMBL/GenBank/DDBJ whole genome shotgun (WGS) entry which is preliminary data.</text>
</comment>
<name>A0ABR4P5B3_9HELO</name>
<feature type="compositionally biased region" description="Low complexity" evidence="2">
    <location>
        <begin position="277"/>
        <end position="292"/>
    </location>
</feature>
<keyword evidence="1" id="KW-0677">Repeat</keyword>
<organism evidence="4 5">
    <name type="scientific">Phlyctema vagabunda</name>
    <dbReference type="NCBI Taxonomy" id="108571"/>
    <lineage>
        <taxon>Eukaryota</taxon>
        <taxon>Fungi</taxon>
        <taxon>Dikarya</taxon>
        <taxon>Ascomycota</taxon>
        <taxon>Pezizomycotina</taxon>
        <taxon>Leotiomycetes</taxon>
        <taxon>Helotiales</taxon>
        <taxon>Dermateaceae</taxon>
        <taxon>Phlyctema</taxon>
    </lineage>
</organism>
<dbReference type="InterPro" id="IPR011989">
    <property type="entry name" value="ARM-like"/>
</dbReference>
<dbReference type="InterPro" id="IPR033031">
    <property type="entry name" value="Scc2/Nipped-B"/>
</dbReference>
<sequence length="1888" mass="208520">MDLNRQPVQNGRANSANGGLKLGGGVRSKSRPFTVEEALPYSPFSSIVPFNSDIIPTPTIGLRSSASLFSTEEDRNAGRQGLESLNREADNPNSTSQRLQQTLSSLQNMLAPENLTQYKFNTRPQIASSAGPRNPPNVSLTPFAQKLFDGTSVDFRYPKPDTSKLTVQPTAQKQKAPARSKPKPVPSPKPSNIAIEIPIKKPTAQPTAPPAPAPPPKVSPVPPPASKIAVVIPSLPNTFKRNDYSSQPELVLPVPKEAQPGPLPKPATPIPIPDLQPKPAASSPASTSQPTANPLSASQGLSVVIPGPPSNFNPHEYEVVPDSPDSPGYLSKKRRHSEFDESLDVMAGGSDQREKADTAFRNLQEYLRDIFEAQDQLGINPSTPNTAFTQIGDEVSLTTSVQAKVESLLKKVIAVGRYSQVPLDDLLRIQKLCEGTLRATENLEMKVEEEMTESEFEAWLIQIPHAELGIRAARTSLRLMSGGREDRQLYSEDVIQASLNVFKNTVENCIIPIVELRSSGKLAALFKLLSAQKTVINHLLMHCRQLFSLMAILITAIDLSDTGLNTLEFIASRLIFVENAHFERDSVLGTAKFDNFRVVAMDVLAQIFLSSPSQRQGIFDEILTSLEKLPVTKQSARQFKLADGGSIQLVSALIMRLIQTSAIKSDESRSKRRTKAMEVLDGDKDADMHGDDGARPSEVSYVIDSEQRAERQAVTAIFELSTIAPSLMDMARNSASYVVAFIVGRAMKSTKSGDTPYRNLLDLFVEDFITCLSSPEWPAAEILLRLLVFKMVTLAEGEKTPAPAKNMALDLLSLMAAAICELSSHIQKSASALGPSDGQQVEMMSEYLSRLAKDSLDKRRCADDVVSWTGPFRASLEYLQERSKTDPQIASSLTYLTAEWGCKAHTTFDELVDDDDDVDEREQEFGRLAFRLRMMLSDPAWLSREYVFTDTISVSHARLAYGIVLLHSRFCDSFDRVLQILLSSMASDQATVRSKSLRSVTQLLETDPTILDRNETVKLLILKCSDDPSVLVRDSALGLIGKCITLRPSLEDSMMMKIVDRVHDNGVGVRKRAMKLCKDIYLRNSKRENKSAIADALLHRVADIDEGVQELARQTIEEIWLSPFYHLTASNTDSPHIKLALAEQVTLMTKTLQRGNDMGIVLDKVLQSMLSADSKFTAANLKVCTVLVATMFENIIDNSNDVGSEAPSARDALHLLTIFAKSNPKIFTPEQIKLLQPYINNVGAKDDLVIYRSVVIIFRHVLPQLSKVHNSFLASIRLQLLPNISKMNKRILDDMVACVWIISVTLDDYKHLTNVSRQALVKIARSINADLHHPKKPEEIPTLTRLLTITGMFGKHCDLDSQIAQYREAFPKFKGTSVSRLMADTFAPFATASQPIEVRRAAMDAIGMVCQTWPKNFDSPNIWSNFMEAFHEQNISLETTILKAFKEFLAIEEKRSEIGTEVVAGTAAESIAKLGVMGGSQGDGIALSIAQRFLAHIARIALSSQDDQALLATEVLASINRQGLVHPKETAVALIALETSQNAKISDLAFQEHRAAHEKHETILEKEYMRGVYSAYTYHRDVVNNAHGAFTNPFASKLHRMIEVMKISKPKNRKRFYESLCSRIDFDPAKMPRDEIPEHLQFAQFIIENMAFFEYSSVDELTSAVTAMEKVVATTGTGIAHFIETELFNMKMDQPSQVDENGQSQLTEPVIDPARLSELTAYSMVLSSLWETRTYLRKQYGLSANRKDPKGKAISKDLNKAPVKVPFVTGEKLWEQIASIMGAAANEDSMLKQCRSFIELLSVDQDFKLAAEADEEAEGGRLSTPSDDEDENDGPAAPGSGRGRKRKSTGALGGKKKQPRSGSKNQGSGRPRRKSVSSHGSDGVESWY</sequence>
<feature type="region of interest" description="Disordered" evidence="2">
    <location>
        <begin position="1"/>
        <end position="28"/>
    </location>
</feature>
<comment type="similarity">
    <text evidence="1">Belongs to the SCC2/Nipped-B family.</text>
</comment>
<keyword evidence="5" id="KW-1185">Reference proteome</keyword>
<dbReference type="PANTHER" id="PTHR21704:SF18">
    <property type="entry name" value="NIPPED-B-LIKE PROTEIN"/>
    <property type="match status" value="1"/>
</dbReference>
<dbReference type="EMBL" id="JBFCZG010000009">
    <property type="protein sequence ID" value="KAL3418501.1"/>
    <property type="molecule type" value="Genomic_DNA"/>
</dbReference>
<evidence type="ECO:0000256" key="2">
    <source>
        <dbReference type="SAM" id="MobiDB-lite"/>
    </source>
</evidence>
<evidence type="ECO:0000313" key="5">
    <source>
        <dbReference type="Proteomes" id="UP001629113"/>
    </source>
</evidence>
<feature type="compositionally biased region" description="Polar residues" evidence="2">
    <location>
        <begin position="1"/>
        <end position="17"/>
    </location>
</feature>
<feature type="region of interest" description="Disordered" evidence="2">
    <location>
        <begin position="254"/>
        <end position="334"/>
    </location>
</feature>
<comment type="subcellular location">
    <subcellularLocation>
        <location evidence="1">Nucleus</location>
    </subcellularLocation>
</comment>
<feature type="compositionally biased region" description="Polar residues" evidence="2">
    <location>
        <begin position="163"/>
        <end position="173"/>
    </location>
</feature>
<dbReference type="CDD" id="cd23958">
    <property type="entry name" value="SCC2"/>
    <property type="match status" value="1"/>
</dbReference>
<feature type="compositionally biased region" description="Pro residues" evidence="2">
    <location>
        <begin position="261"/>
        <end position="276"/>
    </location>
</feature>
<dbReference type="Proteomes" id="UP001629113">
    <property type="component" value="Unassembled WGS sequence"/>
</dbReference>
<evidence type="ECO:0000259" key="3">
    <source>
        <dbReference type="Pfam" id="PF12830"/>
    </source>
</evidence>
<accession>A0ABR4P5B3</accession>
<feature type="compositionally biased region" description="Basic residues" evidence="2">
    <location>
        <begin position="1842"/>
        <end position="1859"/>
    </location>
</feature>
<dbReference type="Gene3D" id="1.25.10.10">
    <property type="entry name" value="Leucine-rich Repeat Variant"/>
    <property type="match status" value="1"/>
</dbReference>
<feature type="region of interest" description="Disordered" evidence="2">
    <location>
        <begin position="1813"/>
        <end position="1888"/>
    </location>
</feature>
<feature type="domain" description="Sister chromatid cohesion C-terminal" evidence="3">
    <location>
        <begin position="1487"/>
        <end position="1671"/>
    </location>
</feature>
<gene>
    <name evidence="4" type="ORF">PVAG01_10217</name>
</gene>
<dbReference type="Pfam" id="PF12830">
    <property type="entry name" value="Nipped-B_C"/>
    <property type="match status" value="1"/>
</dbReference>
<dbReference type="InterPro" id="IPR016024">
    <property type="entry name" value="ARM-type_fold"/>
</dbReference>
<keyword evidence="1" id="KW-0539">Nucleus</keyword>
<dbReference type="Pfam" id="PF20168">
    <property type="entry name" value="PDS5"/>
    <property type="match status" value="1"/>
</dbReference>
<protein>
    <recommendedName>
        <fullName evidence="1">Sister chromatid cohesion protein</fullName>
    </recommendedName>
</protein>
<dbReference type="PANTHER" id="PTHR21704">
    <property type="entry name" value="NIPPED-B-LIKE PROTEIN DELANGIN SCC2-RELATED"/>
    <property type="match status" value="1"/>
</dbReference>
<feature type="compositionally biased region" description="Pro residues" evidence="2">
    <location>
        <begin position="207"/>
        <end position="225"/>
    </location>
</feature>
<feature type="region of interest" description="Disordered" evidence="2">
    <location>
        <begin position="152"/>
        <end position="225"/>
    </location>
</feature>